<dbReference type="AlphaFoldDB" id="A0ABD3PZX6"/>
<sequence length="245" mass="26832">MNKFITIFAISQSLFCYEVAAFVSKPSLLNCGRNSREISREGYSKGAAFNEEDETKSTRTEGSITSRTDFIRRMIAATSSAVVFAKNSPANAAPPFAIMAEEVGYFPVTDERTGQTVMVPAKPKRESTDQATELAKYLQSSGAKMYGSFWCPHCSRQKELFGREAWKLIDYVECSPKGYRSKYATCIDQGIDGYPTWKFGNGKTQGGEMELMDIAKVSGYLARKGSTFDPNLEGGVPSLGGGACQ</sequence>
<dbReference type="SUPFAM" id="SSF52833">
    <property type="entry name" value="Thioredoxin-like"/>
    <property type="match status" value="1"/>
</dbReference>
<dbReference type="Proteomes" id="UP001516023">
    <property type="component" value="Unassembled WGS sequence"/>
</dbReference>
<evidence type="ECO:0000313" key="2">
    <source>
        <dbReference type="EMBL" id="KAL3793675.1"/>
    </source>
</evidence>
<dbReference type="EMBL" id="JABMIG020000089">
    <property type="protein sequence ID" value="KAL3793675.1"/>
    <property type="molecule type" value="Genomic_DNA"/>
</dbReference>
<comment type="caution">
    <text evidence="2">The sequence shown here is derived from an EMBL/GenBank/DDBJ whole genome shotgun (WGS) entry which is preliminary data.</text>
</comment>
<dbReference type="InterPro" id="IPR036249">
    <property type="entry name" value="Thioredoxin-like_sf"/>
</dbReference>
<evidence type="ECO:0008006" key="4">
    <source>
        <dbReference type="Google" id="ProtNLM"/>
    </source>
</evidence>
<proteinExistence type="predicted"/>
<reference evidence="2 3" key="1">
    <citation type="journal article" date="2020" name="G3 (Bethesda)">
        <title>Improved Reference Genome for Cyclotella cryptica CCMP332, a Model for Cell Wall Morphogenesis, Salinity Adaptation, and Lipid Production in Diatoms (Bacillariophyta).</title>
        <authorList>
            <person name="Roberts W.R."/>
            <person name="Downey K.M."/>
            <person name="Ruck E.C."/>
            <person name="Traller J.C."/>
            <person name="Alverson A.J."/>
        </authorList>
    </citation>
    <scope>NUCLEOTIDE SEQUENCE [LARGE SCALE GENOMIC DNA]</scope>
    <source>
        <strain evidence="2 3">CCMP332</strain>
    </source>
</reference>
<keyword evidence="3" id="KW-1185">Reference proteome</keyword>
<evidence type="ECO:0000256" key="1">
    <source>
        <dbReference type="SAM" id="SignalP"/>
    </source>
</evidence>
<evidence type="ECO:0000313" key="3">
    <source>
        <dbReference type="Proteomes" id="UP001516023"/>
    </source>
</evidence>
<organism evidence="2 3">
    <name type="scientific">Cyclotella cryptica</name>
    <dbReference type="NCBI Taxonomy" id="29204"/>
    <lineage>
        <taxon>Eukaryota</taxon>
        <taxon>Sar</taxon>
        <taxon>Stramenopiles</taxon>
        <taxon>Ochrophyta</taxon>
        <taxon>Bacillariophyta</taxon>
        <taxon>Coscinodiscophyceae</taxon>
        <taxon>Thalassiosirophycidae</taxon>
        <taxon>Stephanodiscales</taxon>
        <taxon>Stephanodiscaceae</taxon>
        <taxon>Cyclotella</taxon>
    </lineage>
</organism>
<feature type="chain" id="PRO_5044869696" description="Thioredoxin domain-containing protein" evidence="1">
    <location>
        <begin position="22"/>
        <end position="245"/>
    </location>
</feature>
<accession>A0ABD3PZX6</accession>
<keyword evidence="1" id="KW-0732">Signal</keyword>
<dbReference type="Gene3D" id="3.40.30.10">
    <property type="entry name" value="Glutaredoxin"/>
    <property type="match status" value="1"/>
</dbReference>
<name>A0ABD3PZX6_9STRA</name>
<gene>
    <name evidence="2" type="ORF">HJC23_010247</name>
</gene>
<dbReference type="PANTHER" id="PTHR34573">
    <property type="entry name" value="VKC DOMAIN-CONTAINING PROTEIN"/>
    <property type="match status" value="1"/>
</dbReference>
<feature type="signal peptide" evidence="1">
    <location>
        <begin position="1"/>
        <end position="21"/>
    </location>
</feature>
<protein>
    <recommendedName>
        <fullName evidence="4">Thioredoxin domain-containing protein</fullName>
    </recommendedName>
</protein>
<dbReference type="PANTHER" id="PTHR34573:SF1">
    <property type="entry name" value="VITAMIN K EPOXIDE REDUCTASE DOMAIN-CONTAINING PROTEIN"/>
    <property type="match status" value="1"/>
</dbReference>